<dbReference type="HOGENOM" id="CLU_2467368_0_0_9"/>
<dbReference type="KEGG" id="siv:SSIL_2308"/>
<dbReference type="Gene3D" id="2.60.40.3830">
    <property type="match status" value="1"/>
</dbReference>
<proteinExistence type="predicted"/>
<gene>
    <name evidence="1" type="ordered locus">SSIL_2308</name>
</gene>
<evidence type="ECO:0000313" key="2">
    <source>
        <dbReference type="Proteomes" id="UP000006691"/>
    </source>
</evidence>
<dbReference type="RefSeq" id="WP_014823996.1">
    <property type="nucleotide sequence ID" value="NC_018065.1"/>
</dbReference>
<accession>F2FAG4</accession>
<dbReference type="AlphaFoldDB" id="F2FAG4"/>
<dbReference type="EMBL" id="AP012157">
    <property type="protein sequence ID" value="BAK16731.1"/>
    <property type="molecule type" value="Genomic_DNA"/>
</dbReference>
<evidence type="ECO:0000313" key="1">
    <source>
        <dbReference type="EMBL" id="BAK16731.1"/>
    </source>
</evidence>
<protein>
    <submittedName>
        <fullName evidence="1">Uncharacterized conserved protein</fullName>
    </submittedName>
</protein>
<reference evidence="2" key="1">
    <citation type="submission" date="2011-04" db="EMBL/GenBank/DDBJ databases">
        <title>Genome sequence of Solibacillus silvestris StLB046.</title>
        <authorList>
            <person name="Morohoshi T."/>
            <person name="Someya N."/>
            <person name="Ikeda T."/>
        </authorList>
    </citation>
    <scope>NUCLEOTIDE SEQUENCE [LARGE SCALE GENOMIC DNA]</scope>
    <source>
        <strain evidence="2">StLB046</strain>
    </source>
</reference>
<dbReference type="Proteomes" id="UP000006691">
    <property type="component" value="Chromosome"/>
</dbReference>
<name>F2FAG4_SOLSS</name>
<dbReference type="PATRIC" id="fig|1002809.3.peg.2329"/>
<sequence length="88" mass="9906">MLKKRILLIFEVILSFAIAGCKEEESIGKNEKVIKNNWNESSIFESGGYTMIGEEGRLGFIYDDSEVVRFYLIKSKSTCGIFGGKNKS</sequence>
<reference evidence="1 2" key="2">
    <citation type="journal article" date="2012" name="J. Biosci. Bioeng.">
        <title>Complete genome sequence and characterization of the N-acylhomoserine lactone-degrading gene of the potato leaf-associated Solibacillus silvestris.</title>
        <authorList>
            <person name="Morohoshi T."/>
            <person name="Tominaga Y."/>
            <person name="Someya N."/>
            <person name="Ikeda T."/>
        </authorList>
    </citation>
    <scope>NUCLEOTIDE SEQUENCE [LARGE SCALE GENOMIC DNA]</scope>
    <source>
        <strain evidence="1 2">StLB046</strain>
    </source>
</reference>
<keyword evidence="2" id="KW-1185">Reference proteome</keyword>
<dbReference type="STRING" id="1002809.SSIL_2308"/>
<organism evidence="1 2">
    <name type="scientific">Solibacillus silvestris (strain StLB046)</name>
    <name type="common">Bacillus silvestris</name>
    <dbReference type="NCBI Taxonomy" id="1002809"/>
    <lineage>
        <taxon>Bacteria</taxon>
        <taxon>Bacillati</taxon>
        <taxon>Bacillota</taxon>
        <taxon>Bacilli</taxon>
        <taxon>Bacillales</taxon>
        <taxon>Caryophanaceae</taxon>
        <taxon>Solibacillus</taxon>
    </lineage>
</organism>